<evidence type="ECO:0000313" key="2">
    <source>
        <dbReference type="EMBL" id="TYA13034.1"/>
    </source>
</evidence>
<comment type="caution">
    <text evidence="2">The sequence shown here is derived from an EMBL/GenBank/DDBJ whole genome shotgun (WGS) entry which is preliminary data.</text>
</comment>
<accession>A0A5D0CV41</accession>
<evidence type="ECO:0000259" key="1">
    <source>
        <dbReference type="Pfam" id="PF07833"/>
    </source>
</evidence>
<proteinExistence type="predicted"/>
<dbReference type="Pfam" id="PF07833">
    <property type="entry name" value="Cu_amine_oxidN1"/>
    <property type="match status" value="1"/>
</dbReference>
<protein>
    <submittedName>
        <fullName evidence="2">Copper amine oxidase N-terminal domain-containing protein</fullName>
    </submittedName>
</protein>
<keyword evidence="3" id="KW-1185">Reference proteome</keyword>
<reference evidence="2 3" key="1">
    <citation type="submission" date="2019-08" db="EMBL/GenBank/DDBJ databases">
        <title>Genome sequencing of Paenibacillus faecis DSM 23593(T).</title>
        <authorList>
            <person name="Kook J.-K."/>
            <person name="Park S.-N."/>
            <person name="Lim Y.K."/>
        </authorList>
    </citation>
    <scope>NUCLEOTIDE SEQUENCE [LARGE SCALE GENOMIC DNA]</scope>
    <source>
        <strain evidence="2 3">DSM 23593</strain>
    </source>
</reference>
<dbReference type="EMBL" id="VSDO01000002">
    <property type="protein sequence ID" value="TYA13034.1"/>
    <property type="molecule type" value="Genomic_DNA"/>
</dbReference>
<dbReference type="OrthoDB" id="2005648at2"/>
<dbReference type="Proteomes" id="UP000325218">
    <property type="component" value="Unassembled WGS sequence"/>
</dbReference>
<organism evidence="2 3">
    <name type="scientific">Paenibacillus faecis</name>
    <dbReference type="NCBI Taxonomy" id="862114"/>
    <lineage>
        <taxon>Bacteria</taxon>
        <taxon>Bacillati</taxon>
        <taxon>Bacillota</taxon>
        <taxon>Bacilli</taxon>
        <taxon>Bacillales</taxon>
        <taxon>Paenibacillaceae</taxon>
        <taxon>Paenibacillus</taxon>
    </lineage>
</organism>
<dbReference type="InterPro" id="IPR036582">
    <property type="entry name" value="Mao_N_sf"/>
</dbReference>
<sequence length="317" mass="35461">MIHVYVPLMHRRSRGAVKMNYWQKGLVIGITTLSLFTGSLSAFAQSATNAPSVYINGKLEWEAIQQRNRTFVPLAALKDPAWSIGYEAKTRSVVLSSPGQKKTIQLKQGQKSAEVNGKTKALDAAVIMKDGRTYVPLRFISEELNAFVSYNKERNRVVIRTPEGQRDYDTLMGGDLAKAREVAVGLQLVYDNTFKELPVTGEGFTTTHTFPKGEALRLLRDYKGMTWYAEVNEEGLLTVKWQKDALGDKTEAGVPPKPFPEAVFFSENPMVELLIYGTVNKEGVYEEAGRIDQGQAGPYQNARIVPVEGEERTDRRH</sequence>
<evidence type="ECO:0000313" key="3">
    <source>
        <dbReference type="Proteomes" id="UP000325218"/>
    </source>
</evidence>
<dbReference type="AlphaFoldDB" id="A0A5D0CV41"/>
<name>A0A5D0CV41_9BACL</name>
<dbReference type="Gene3D" id="3.30.457.10">
    <property type="entry name" value="Copper amine oxidase-like, N-terminal domain"/>
    <property type="match status" value="1"/>
</dbReference>
<dbReference type="SUPFAM" id="SSF55383">
    <property type="entry name" value="Copper amine oxidase, domain N"/>
    <property type="match status" value="1"/>
</dbReference>
<gene>
    <name evidence="2" type="ORF">FRY98_10125</name>
</gene>
<feature type="domain" description="Copper amine oxidase-like N-terminal" evidence="1">
    <location>
        <begin position="61"/>
        <end position="159"/>
    </location>
</feature>
<dbReference type="InterPro" id="IPR012854">
    <property type="entry name" value="Cu_amine_oxidase-like_N"/>
</dbReference>